<reference evidence="1" key="2">
    <citation type="submission" date="2015-06" db="UniProtKB">
        <authorList>
            <consortium name="EnsemblPlants"/>
        </authorList>
    </citation>
    <scope>IDENTIFICATION</scope>
</reference>
<evidence type="ECO:0000313" key="2">
    <source>
        <dbReference type="Proteomes" id="UP000008022"/>
    </source>
</evidence>
<name>A0A0E0N0D5_ORYRU</name>
<dbReference type="EnsemblPlants" id="ORUFI01G28540.1">
    <property type="protein sequence ID" value="ORUFI01G28540.1"/>
    <property type="gene ID" value="ORUFI01G28540"/>
</dbReference>
<dbReference type="Proteomes" id="UP000008022">
    <property type="component" value="Unassembled WGS sequence"/>
</dbReference>
<dbReference type="HOGENOM" id="CLU_3415574_0_0_1"/>
<protein>
    <submittedName>
        <fullName evidence="1">Uncharacterized protein</fullName>
    </submittedName>
</protein>
<dbReference type="AlphaFoldDB" id="A0A0E0N0D5"/>
<organism evidence="1 2">
    <name type="scientific">Oryza rufipogon</name>
    <name type="common">Brownbeard rice</name>
    <name type="synonym">Asian wild rice</name>
    <dbReference type="NCBI Taxonomy" id="4529"/>
    <lineage>
        <taxon>Eukaryota</taxon>
        <taxon>Viridiplantae</taxon>
        <taxon>Streptophyta</taxon>
        <taxon>Embryophyta</taxon>
        <taxon>Tracheophyta</taxon>
        <taxon>Spermatophyta</taxon>
        <taxon>Magnoliopsida</taxon>
        <taxon>Liliopsida</taxon>
        <taxon>Poales</taxon>
        <taxon>Poaceae</taxon>
        <taxon>BOP clade</taxon>
        <taxon>Oryzoideae</taxon>
        <taxon>Oryzeae</taxon>
        <taxon>Oryzinae</taxon>
        <taxon>Oryza</taxon>
    </lineage>
</organism>
<dbReference type="Gramene" id="ORUFI01G28540.1">
    <property type="protein sequence ID" value="ORUFI01G28540.1"/>
    <property type="gene ID" value="ORUFI01G28540"/>
</dbReference>
<proteinExistence type="predicted"/>
<reference evidence="2" key="1">
    <citation type="submission" date="2013-06" db="EMBL/GenBank/DDBJ databases">
        <authorList>
            <person name="Zhao Q."/>
        </authorList>
    </citation>
    <scope>NUCLEOTIDE SEQUENCE</scope>
    <source>
        <strain evidence="2">cv. W1943</strain>
    </source>
</reference>
<evidence type="ECO:0000313" key="1">
    <source>
        <dbReference type="EnsemblPlants" id="ORUFI01G28540.1"/>
    </source>
</evidence>
<keyword evidence="2" id="KW-1185">Reference proteome</keyword>
<sequence>MALLYVWINDGYPKDSKFNPSYTRMFE</sequence>
<accession>A0A0E0N0D5</accession>